<evidence type="ECO:0000256" key="2">
    <source>
        <dbReference type="ARBA" id="ARBA00012153"/>
    </source>
</evidence>
<protein>
    <recommendedName>
        <fullName evidence="2">3,4-dihydroxy-2-butanone-4-phosphate synthase</fullName>
        <ecNumber evidence="2">4.1.99.12</ecNumber>
    </recommendedName>
</protein>
<sequence>MIRYTSGVICIGMEGSRMDALKLPPMLTNNEDPKGTAFSVTVDATTKHGITTGISATDRAKTLNLLGGPESVITADDFVRPGHIFPLRAREGGVLERDGHTEASVDLSRLAGRHPSGVLCEIVSEEHPTEMARLPELKRFCKRHGFVLTSIVDIAQYRRDTDQ</sequence>
<dbReference type="Gene3D" id="3.90.870.10">
    <property type="entry name" value="DHBP synthase"/>
    <property type="match status" value="1"/>
</dbReference>
<dbReference type="EC" id="4.1.99.12" evidence="2"/>
<dbReference type="GO" id="GO:0046872">
    <property type="term" value="F:metal ion binding"/>
    <property type="evidence" value="ECO:0007669"/>
    <property type="project" value="UniProtKB-KW"/>
</dbReference>
<dbReference type="PANTHER" id="PTHR21327:SF18">
    <property type="entry name" value="3,4-DIHYDROXY-2-BUTANONE 4-PHOSPHATE SYNTHASE"/>
    <property type="match status" value="1"/>
</dbReference>
<dbReference type="SUPFAM" id="SSF55821">
    <property type="entry name" value="YrdC/RibB"/>
    <property type="match status" value="1"/>
</dbReference>
<dbReference type="AlphaFoldDB" id="A0A7S2XMN4"/>
<keyword evidence="3" id="KW-0686">Riboflavin biosynthesis</keyword>
<dbReference type="EMBL" id="HBHQ01012725">
    <property type="protein sequence ID" value="CAD9816655.1"/>
    <property type="molecule type" value="Transcribed_RNA"/>
</dbReference>
<comment type="pathway">
    <text evidence="1">Cofactor biosynthesis; riboflavin biosynthesis; 2-hydroxy-3-oxobutyl phosphate from D-ribulose 5-phosphate: step 1/1.</text>
</comment>
<dbReference type="GO" id="GO:0009231">
    <property type="term" value="P:riboflavin biosynthetic process"/>
    <property type="evidence" value="ECO:0007669"/>
    <property type="project" value="UniProtKB-UniPathway"/>
</dbReference>
<dbReference type="UniPathway" id="UPA00275"/>
<gene>
    <name evidence="5" type="ORF">ASEP1449_LOCUS8487</name>
</gene>
<evidence type="ECO:0000256" key="4">
    <source>
        <dbReference type="ARBA" id="ARBA00022723"/>
    </source>
</evidence>
<proteinExistence type="predicted"/>
<dbReference type="Pfam" id="PF00926">
    <property type="entry name" value="DHBP_synthase"/>
    <property type="match status" value="1"/>
</dbReference>
<evidence type="ECO:0000256" key="3">
    <source>
        <dbReference type="ARBA" id="ARBA00022619"/>
    </source>
</evidence>
<reference evidence="5" key="1">
    <citation type="submission" date="2021-01" db="EMBL/GenBank/DDBJ databases">
        <authorList>
            <person name="Corre E."/>
            <person name="Pelletier E."/>
            <person name="Niang G."/>
            <person name="Scheremetjew M."/>
            <person name="Finn R."/>
            <person name="Kale V."/>
            <person name="Holt S."/>
            <person name="Cochrane G."/>
            <person name="Meng A."/>
            <person name="Brown T."/>
            <person name="Cohen L."/>
        </authorList>
    </citation>
    <scope>NUCLEOTIDE SEQUENCE</scope>
    <source>
        <strain evidence="5">CCMP2084</strain>
    </source>
</reference>
<dbReference type="GO" id="GO:0008686">
    <property type="term" value="F:3,4-dihydroxy-2-butanone-4-phosphate synthase activity"/>
    <property type="evidence" value="ECO:0007669"/>
    <property type="project" value="UniProtKB-EC"/>
</dbReference>
<organism evidence="5">
    <name type="scientific">Attheya septentrionalis</name>
    <dbReference type="NCBI Taxonomy" id="420275"/>
    <lineage>
        <taxon>Eukaryota</taxon>
        <taxon>Sar</taxon>
        <taxon>Stramenopiles</taxon>
        <taxon>Ochrophyta</taxon>
        <taxon>Bacillariophyta</taxon>
        <taxon>Coscinodiscophyceae</taxon>
        <taxon>Chaetocerotophycidae</taxon>
        <taxon>Chaetocerotales</taxon>
        <taxon>Attheyaceae</taxon>
        <taxon>Attheya</taxon>
    </lineage>
</organism>
<dbReference type="InterPro" id="IPR017945">
    <property type="entry name" value="DHBP_synth_RibB-like_a/b_dom"/>
</dbReference>
<keyword evidence="4" id="KW-0479">Metal-binding</keyword>
<dbReference type="PANTHER" id="PTHR21327">
    <property type="entry name" value="GTP CYCLOHYDROLASE II-RELATED"/>
    <property type="match status" value="1"/>
</dbReference>
<dbReference type="GO" id="GO:0005829">
    <property type="term" value="C:cytosol"/>
    <property type="evidence" value="ECO:0007669"/>
    <property type="project" value="TreeGrafter"/>
</dbReference>
<dbReference type="InterPro" id="IPR000422">
    <property type="entry name" value="DHBP_synthase_RibB"/>
</dbReference>
<accession>A0A7S2XMN4</accession>
<evidence type="ECO:0000313" key="5">
    <source>
        <dbReference type="EMBL" id="CAD9816655.1"/>
    </source>
</evidence>
<evidence type="ECO:0000256" key="1">
    <source>
        <dbReference type="ARBA" id="ARBA00004904"/>
    </source>
</evidence>
<name>A0A7S2XMN4_9STRA</name>